<protein>
    <submittedName>
        <fullName evidence="2">Uncharacterized protein</fullName>
    </submittedName>
</protein>
<evidence type="ECO:0000313" key="3">
    <source>
        <dbReference type="Proteomes" id="UP000032702"/>
    </source>
</evidence>
<organism evidence="2 3">
    <name type="scientific">Stigmatella aurantiaca (strain DW4/3-1)</name>
    <dbReference type="NCBI Taxonomy" id="378806"/>
    <lineage>
        <taxon>Bacteria</taxon>
        <taxon>Pseudomonadati</taxon>
        <taxon>Myxococcota</taxon>
        <taxon>Myxococcia</taxon>
        <taxon>Myxococcales</taxon>
        <taxon>Cystobacterineae</taxon>
        <taxon>Archangiaceae</taxon>
        <taxon>Stigmatella</taxon>
    </lineage>
</organism>
<dbReference type="Proteomes" id="UP000032702">
    <property type="component" value="Unassembled WGS sequence"/>
</dbReference>
<comment type="caution">
    <text evidence="2">The sequence shown here is derived from an EMBL/GenBank/DDBJ whole genome shotgun (WGS) entry which is preliminary data.</text>
</comment>
<dbReference type="EMBL" id="AAMD01000002">
    <property type="protein sequence ID" value="EAU69834.1"/>
    <property type="molecule type" value="Genomic_DNA"/>
</dbReference>
<proteinExistence type="predicted"/>
<name>Q09DM3_STIAD</name>
<sequence length="34" mass="3424">MARGPSGARLPACPEGTSGQGRIPVARCGRYPPG</sequence>
<reference evidence="2 3" key="1">
    <citation type="submission" date="2006-04" db="EMBL/GenBank/DDBJ databases">
        <authorList>
            <person name="Nierman W.C."/>
        </authorList>
    </citation>
    <scope>NUCLEOTIDE SEQUENCE [LARGE SCALE GENOMIC DNA]</scope>
    <source>
        <strain evidence="2 3">DW4/3-1</strain>
    </source>
</reference>
<feature type="non-terminal residue" evidence="2">
    <location>
        <position position="34"/>
    </location>
</feature>
<dbReference type="AlphaFoldDB" id="Q09DM3"/>
<gene>
    <name evidence="2" type="ORF">STIAU_5652</name>
</gene>
<accession>Q09DM3</accession>
<evidence type="ECO:0000313" key="2">
    <source>
        <dbReference type="EMBL" id="EAU69834.1"/>
    </source>
</evidence>
<feature type="region of interest" description="Disordered" evidence="1">
    <location>
        <begin position="1"/>
        <end position="34"/>
    </location>
</feature>
<evidence type="ECO:0000256" key="1">
    <source>
        <dbReference type="SAM" id="MobiDB-lite"/>
    </source>
</evidence>